<feature type="binding site" evidence="5">
    <location>
        <position position="265"/>
    </location>
    <ligand>
        <name>FAD</name>
        <dbReference type="ChEBI" id="CHEBI:57692"/>
    </ligand>
</feature>
<evidence type="ECO:0000313" key="7">
    <source>
        <dbReference type="Proteomes" id="UP001652740"/>
    </source>
</evidence>
<dbReference type="KEGG" id="gmw:113509553"/>
<keyword evidence="3" id="KW-0285">Flavoprotein</keyword>
<evidence type="ECO:0000259" key="6">
    <source>
        <dbReference type="PROSITE" id="PS00624"/>
    </source>
</evidence>
<dbReference type="Pfam" id="PF00732">
    <property type="entry name" value="GMC_oxred_N"/>
    <property type="match status" value="1"/>
</dbReference>
<dbReference type="GeneID" id="113509553"/>
<accession>A0A6J3BWG8</accession>
<name>A0A6J3BWG8_GALME</name>
<comment type="cofactor">
    <cofactor evidence="1 5">
        <name>FAD</name>
        <dbReference type="ChEBI" id="CHEBI:57692"/>
    </cofactor>
</comment>
<evidence type="ECO:0000256" key="4">
    <source>
        <dbReference type="ARBA" id="ARBA00022827"/>
    </source>
</evidence>
<dbReference type="RefSeq" id="XP_031765753.2">
    <property type="nucleotide sequence ID" value="XM_031909893.2"/>
</dbReference>
<feature type="binding site" evidence="5">
    <location>
        <position position="546"/>
    </location>
    <ligand>
        <name>FAD</name>
        <dbReference type="ChEBI" id="CHEBI:57692"/>
    </ligand>
</feature>
<protein>
    <submittedName>
        <fullName evidence="8">Ecdysone oxidase-like isoform X1</fullName>
    </submittedName>
</protein>
<dbReference type="PANTHER" id="PTHR11552">
    <property type="entry name" value="GLUCOSE-METHANOL-CHOLINE GMC OXIDOREDUCTASE"/>
    <property type="match status" value="1"/>
</dbReference>
<organism evidence="7 8">
    <name type="scientific">Galleria mellonella</name>
    <name type="common">Greater wax moth</name>
    <dbReference type="NCBI Taxonomy" id="7137"/>
    <lineage>
        <taxon>Eukaryota</taxon>
        <taxon>Metazoa</taxon>
        <taxon>Ecdysozoa</taxon>
        <taxon>Arthropoda</taxon>
        <taxon>Hexapoda</taxon>
        <taxon>Insecta</taxon>
        <taxon>Pterygota</taxon>
        <taxon>Neoptera</taxon>
        <taxon>Endopterygota</taxon>
        <taxon>Lepidoptera</taxon>
        <taxon>Glossata</taxon>
        <taxon>Ditrysia</taxon>
        <taxon>Pyraloidea</taxon>
        <taxon>Pyralidae</taxon>
        <taxon>Galleriinae</taxon>
        <taxon>Galleria</taxon>
    </lineage>
</organism>
<evidence type="ECO:0000256" key="2">
    <source>
        <dbReference type="ARBA" id="ARBA00010790"/>
    </source>
</evidence>
<proteinExistence type="inferred from homology"/>
<evidence type="ECO:0000256" key="3">
    <source>
        <dbReference type="ARBA" id="ARBA00022630"/>
    </source>
</evidence>
<reference evidence="8" key="1">
    <citation type="submission" date="2025-08" db="UniProtKB">
        <authorList>
            <consortium name="RefSeq"/>
        </authorList>
    </citation>
    <scope>IDENTIFICATION</scope>
    <source>
        <tissue evidence="8">Whole larvae</tissue>
    </source>
</reference>
<keyword evidence="4 5" id="KW-0274">FAD</keyword>
<dbReference type="InterPro" id="IPR012132">
    <property type="entry name" value="GMC_OxRdtase"/>
</dbReference>
<dbReference type="GO" id="GO:0050660">
    <property type="term" value="F:flavin adenine dinucleotide binding"/>
    <property type="evidence" value="ECO:0007669"/>
    <property type="project" value="InterPro"/>
</dbReference>
<dbReference type="Gene3D" id="3.50.50.60">
    <property type="entry name" value="FAD/NAD(P)-binding domain"/>
    <property type="match status" value="1"/>
</dbReference>
<dbReference type="InterPro" id="IPR007867">
    <property type="entry name" value="GMC_OxRtase_C"/>
</dbReference>
<dbReference type="InterPro" id="IPR000172">
    <property type="entry name" value="GMC_OxRdtase_N"/>
</dbReference>
<dbReference type="PANTHER" id="PTHR11552:SF147">
    <property type="entry name" value="CHOLINE DEHYDROGENASE, MITOCHONDRIAL"/>
    <property type="match status" value="1"/>
</dbReference>
<dbReference type="SUPFAM" id="SSF54373">
    <property type="entry name" value="FAD-linked reductases, C-terminal domain"/>
    <property type="match status" value="1"/>
</dbReference>
<dbReference type="Pfam" id="PF05199">
    <property type="entry name" value="GMC_oxred_C"/>
    <property type="match status" value="1"/>
</dbReference>
<sequence>MDASVSEIANITWTQNVLHLLATTLHLTSYLYPEQALIYDGDVFDYVIVGAGSAGCVIANRLTEDPTSRVLLVEAGGDPPIESDLPGLMPYMKQSAEDWNYTSIYDGYSQQGHTPPISDIPRGKMLGGCSSINYMYYVRGNPYDYDNWAKITNDNTWSYNNVLPYFIKSERLQDPNIWNTPSAAFHGSEGYLGVTKQYEKRTNKYLQAFSELGYNIVLDTNGNYTLGFTEPLLTIANGYRQSTATTFLSPIKNRSNLYVLKHTMVTKINFDEHNNAVSIEAIKENKEKITIRANKEIIVSAGAINSPQLLMLSGIGPRKHLEDLGINVIADLPVGENLQNHISGISTYALEKISERPKNPHKYPQPTVMGFATVNNLQTYPDYQSVNLIVDSDYLLENCAFTNYFKKEICNTFYKQAKGREVMISQTVVLHPKSRGRILLQSINPYVYPEIYTGYFSDAADLENLASYIERINRVTTTNYFQDVNATFLIPPDCASNEPDSEEFWRCYALCMAMTMNHYIGTCAMGSVVDGRLKVFGVQRLRVVDGSVIPNMTSGNTNVPIIMVAEKAADFIKAKN</sequence>
<dbReference type="Gene3D" id="3.30.560.10">
    <property type="entry name" value="Glucose Oxidase, domain 3"/>
    <property type="match status" value="1"/>
</dbReference>
<evidence type="ECO:0000313" key="8">
    <source>
        <dbReference type="RefSeq" id="XP_031765753.2"/>
    </source>
</evidence>
<evidence type="ECO:0000256" key="1">
    <source>
        <dbReference type="ARBA" id="ARBA00001974"/>
    </source>
</evidence>
<dbReference type="Proteomes" id="UP001652740">
    <property type="component" value="Unplaced"/>
</dbReference>
<feature type="domain" description="Glucose-methanol-choline oxidoreductase N-terminal" evidence="6">
    <location>
        <begin position="302"/>
        <end position="316"/>
    </location>
</feature>
<dbReference type="PIRSF" id="PIRSF000137">
    <property type="entry name" value="Alcohol_oxidase"/>
    <property type="match status" value="1"/>
</dbReference>
<dbReference type="SUPFAM" id="SSF51905">
    <property type="entry name" value="FAD/NAD(P)-binding domain"/>
    <property type="match status" value="1"/>
</dbReference>
<evidence type="ECO:0000256" key="5">
    <source>
        <dbReference type="PIRSR" id="PIRSR000137-2"/>
    </source>
</evidence>
<dbReference type="PROSITE" id="PS00624">
    <property type="entry name" value="GMC_OXRED_2"/>
    <property type="match status" value="1"/>
</dbReference>
<dbReference type="InParanoid" id="A0A6J3BWG8"/>
<dbReference type="InterPro" id="IPR036188">
    <property type="entry name" value="FAD/NAD-bd_sf"/>
</dbReference>
<comment type="similarity">
    <text evidence="2">Belongs to the GMC oxidoreductase family.</text>
</comment>
<dbReference type="AlphaFoldDB" id="A0A6J3BWG8"/>
<gene>
    <name evidence="8" type="primary">LOC113509553</name>
</gene>
<keyword evidence="7" id="KW-1185">Reference proteome</keyword>
<dbReference type="GO" id="GO:0016614">
    <property type="term" value="F:oxidoreductase activity, acting on CH-OH group of donors"/>
    <property type="evidence" value="ECO:0007669"/>
    <property type="project" value="InterPro"/>
</dbReference>